<proteinExistence type="predicted"/>
<reference evidence="4 7" key="1">
    <citation type="submission" date="2009-10" db="EMBL/GenBank/DDBJ databases">
        <authorList>
            <consortium name="Los Alamos National Laboratory (LANL)"/>
            <consortium name="National Microbial Pathogen Data Resource (NMPDR)"/>
            <person name="Munk A.C."/>
            <person name="Chertkov O."/>
            <person name="Tapia R."/>
            <person name="Green L."/>
            <person name="Rogers Y."/>
            <person name="Detter J.C."/>
            <person name="Bruce D."/>
            <person name="Brettin T.S."/>
            <person name="Colwell R.R."/>
            <person name="Huq A."/>
            <person name="Grim C.J."/>
            <person name="Hasan N.A."/>
            <person name="Bartels D."/>
            <person name="Vonstein V."/>
        </authorList>
    </citation>
    <scope>NUCLEOTIDE SEQUENCE [LARGE SCALE GENOMIC DNA]</scope>
    <source>
        <strain evidence="4 7">CIP 102891</strain>
    </source>
</reference>
<dbReference type="Pfam" id="PF20250">
    <property type="entry name" value="FapA_N"/>
    <property type="match status" value="1"/>
</dbReference>
<dbReference type="AlphaFoldDB" id="C9QGC3"/>
<gene>
    <name evidence="4" type="ORF">VIA_001967</name>
    <name evidence="5" type="ORF">VIOR3934_05584</name>
</gene>
<dbReference type="PANTHER" id="PTHR38032:SF1">
    <property type="entry name" value="RNA-BINDING PROTEIN KHPB N-TERMINAL DOMAIN-CONTAINING PROTEIN"/>
    <property type="match status" value="1"/>
</dbReference>
<reference evidence="5" key="2">
    <citation type="submission" date="2011-08" db="EMBL/GenBank/DDBJ databases">
        <authorList>
            <person name="Hoffman M."/>
            <person name="Strain E.A."/>
            <person name="Brown E."/>
            <person name="Allard M.W."/>
        </authorList>
    </citation>
    <scope>NUCLEOTIDE SEQUENCE</scope>
    <source>
        <strain evidence="5">CIP 102891</strain>
    </source>
</reference>
<evidence type="ECO:0000313" key="5">
    <source>
        <dbReference type="EMBL" id="EGU53064.1"/>
    </source>
</evidence>
<dbReference type="InterPro" id="IPR046865">
    <property type="entry name" value="FapA_b_solenoid"/>
</dbReference>
<feature type="region of interest" description="Disordered" evidence="2">
    <location>
        <begin position="204"/>
        <end position="226"/>
    </location>
</feature>
<evidence type="ECO:0000313" key="6">
    <source>
        <dbReference type="Proteomes" id="UP000002817"/>
    </source>
</evidence>
<sequence>MWDKFVAFSEDSRQVVAKLTADIVVDGNFDTRGLDDALTSIGGQDYFLMEDEVLRFINLAKEMKSEAYVGIAIAEVRDASVEVVLSDHDMLASMVVTGAHKGVPLKGPQIVHALAQSHVTKGINKLALKKVLVMSHQLKPGETFSQPVAKGKNPIQGIDAKFVPLVKDPTKQVLAPKESEPDGKVDMLNLGETITVSENDPLMKRIPATKGTPGLTVQGKVIPPKPGNDAMLKEGKGTKISPDNPNLLIAEVSGMPILKERGADVEDALCLPTIGVATGHVKFKGNVVVLGNIESDMVVRATGSLTVGGFIESADVQVQGDIEVAKGIIGHNVSEDQSKSCIVKSGGSITANYAQFSELQAANDIHLSVHCLNNELRCGHDLAVSDAAGKQGTLSGGHAKVGGKVTCINLGVEGDTATYLHAFARFQMFKDRQAKLKEQYTQAQEQTMEIIRRELEFKKTPKAERTEEQEQALEADKQKANAHLEKVKQARDHHEQELEVALEECKVEVKNKVYTHVTVQYGEEKAVTKRVHGPSVFSFNQFEIKFSSMFEDDDLDQQEV</sequence>
<dbReference type="EMBL" id="AFWH01000010">
    <property type="protein sequence ID" value="EGU53064.1"/>
    <property type="molecule type" value="Genomic_DNA"/>
</dbReference>
<dbReference type="PANTHER" id="PTHR38032">
    <property type="entry name" value="POLYMERASE-RELATED"/>
    <property type="match status" value="1"/>
</dbReference>
<dbReference type="STRING" id="675816.VIA_001967"/>
<dbReference type="RefSeq" id="WP_004412866.1">
    <property type="nucleotide sequence ID" value="NZ_ACZV01000004.1"/>
</dbReference>
<protein>
    <submittedName>
        <fullName evidence="4">Predicted polymerase</fullName>
    </submittedName>
</protein>
<feature type="domain" description="Flagellar Assembly Protein A N-terminal region" evidence="3">
    <location>
        <begin position="81"/>
        <end position="260"/>
    </location>
</feature>
<evidence type="ECO:0000256" key="1">
    <source>
        <dbReference type="SAM" id="Coils"/>
    </source>
</evidence>
<dbReference type="PATRIC" id="fig|675816.5.peg.681"/>
<name>C9QGC3_VIBOR</name>
<dbReference type="Pfam" id="PF03961">
    <property type="entry name" value="FapA"/>
    <property type="match status" value="1"/>
</dbReference>
<reference evidence="5 6" key="3">
    <citation type="journal article" date="2012" name="Int. J. Syst. Evol. Microbiol.">
        <title>Vibrio caribbeanicus sp. nov., isolated from the marine sponge Scleritoderma cyanea.</title>
        <authorList>
            <person name="Hoffmann M."/>
            <person name="Monday S.R."/>
            <person name="Allard M.W."/>
            <person name="Strain E.A."/>
            <person name="Whittaker P."/>
            <person name="Naum M."/>
            <person name="McCarthy P.J."/>
            <person name="Lopez J.V."/>
            <person name="Fischer M."/>
            <person name="Brown E.W."/>
        </authorList>
    </citation>
    <scope>NUCLEOTIDE SEQUENCE [LARGE SCALE GENOMIC DNA]</scope>
    <source>
        <strain evidence="5">CIP 102891</strain>
        <strain evidence="6">CIP 102891 / ATCC 33934</strain>
    </source>
</reference>
<dbReference type="EMBL" id="ACZV01000004">
    <property type="protein sequence ID" value="EEX94805.1"/>
    <property type="molecule type" value="Genomic_DNA"/>
</dbReference>
<feature type="coiled-coil region" evidence="1">
    <location>
        <begin position="426"/>
        <end position="504"/>
    </location>
</feature>
<organism evidence="5 6">
    <name type="scientific">Vibrio orientalis CIP 102891 = ATCC 33934</name>
    <dbReference type="NCBI Taxonomy" id="675816"/>
    <lineage>
        <taxon>Bacteria</taxon>
        <taxon>Pseudomonadati</taxon>
        <taxon>Pseudomonadota</taxon>
        <taxon>Gammaproteobacteria</taxon>
        <taxon>Vibrionales</taxon>
        <taxon>Vibrionaceae</taxon>
        <taxon>Vibrio</taxon>
        <taxon>Vibrio oreintalis group</taxon>
    </lineage>
</organism>
<dbReference type="InterPro" id="IPR005646">
    <property type="entry name" value="FapA"/>
</dbReference>
<keyword evidence="7" id="KW-1185">Reference proteome</keyword>
<dbReference type="eggNOG" id="COG1315">
    <property type="taxonomic scope" value="Bacteria"/>
</dbReference>
<evidence type="ECO:0000259" key="3">
    <source>
        <dbReference type="Pfam" id="PF20250"/>
    </source>
</evidence>
<dbReference type="Proteomes" id="UP000002817">
    <property type="component" value="Unassembled WGS sequence"/>
</dbReference>
<dbReference type="InterPro" id="IPR046866">
    <property type="entry name" value="FapA_N"/>
</dbReference>
<keyword evidence="1" id="KW-0175">Coiled coil</keyword>
<evidence type="ECO:0000313" key="7">
    <source>
        <dbReference type="Proteomes" id="UP000003515"/>
    </source>
</evidence>
<comment type="caution">
    <text evidence="5">The sequence shown here is derived from an EMBL/GenBank/DDBJ whole genome shotgun (WGS) entry which is preliminary data.</text>
</comment>
<accession>C9QGC3</accession>
<evidence type="ECO:0000313" key="4">
    <source>
        <dbReference type="EMBL" id="EEX94805.1"/>
    </source>
</evidence>
<dbReference type="OrthoDB" id="5807941at2"/>
<dbReference type="Proteomes" id="UP000003515">
    <property type="component" value="Unassembled WGS sequence"/>
</dbReference>
<evidence type="ECO:0000256" key="2">
    <source>
        <dbReference type="SAM" id="MobiDB-lite"/>
    </source>
</evidence>